<dbReference type="PANTHER" id="PTHR11706">
    <property type="entry name" value="SOLUTE CARRIER PROTEIN FAMILY 11 MEMBER"/>
    <property type="match status" value="1"/>
</dbReference>
<keyword evidence="4 6" id="KW-1133">Transmembrane helix</keyword>
<feature type="transmembrane region" description="Helical" evidence="6">
    <location>
        <begin position="306"/>
        <end position="331"/>
    </location>
</feature>
<dbReference type="OrthoDB" id="427182at2759"/>
<evidence type="ECO:0000313" key="8">
    <source>
        <dbReference type="Proteomes" id="UP000037460"/>
    </source>
</evidence>
<feature type="transmembrane region" description="Helical" evidence="6">
    <location>
        <begin position="454"/>
        <end position="472"/>
    </location>
</feature>
<keyword evidence="2" id="KW-0813">Transport</keyword>
<dbReference type="GO" id="GO:0015086">
    <property type="term" value="F:cadmium ion transmembrane transporter activity"/>
    <property type="evidence" value="ECO:0007669"/>
    <property type="project" value="TreeGrafter"/>
</dbReference>
<name>A0A0M0J2T5_9EUKA</name>
<organism evidence="7 8">
    <name type="scientific">Chrysochromulina tobinii</name>
    <dbReference type="NCBI Taxonomy" id="1460289"/>
    <lineage>
        <taxon>Eukaryota</taxon>
        <taxon>Haptista</taxon>
        <taxon>Haptophyta</taxon>
        <taxon>Prymnesiophyceae</taxon>
        <taxon>Prymnesiales</taxon>
        <taxon>Chrysochromulinaceae</taxon>
        <taxon>Chrysochromulina</taxon>
    </lineage>
</organism>
<dbReference type="PANTHER" id="PTHR11706:SF33">
    <property type="entry name" value="NATURAL RESISTANCE-ASSOCIATED MACROPHAGE PROTEIN 2"/>
    <property type="match status" value="1"/>
</dbReference>
<feature type="transmembrane region" description="Helical" evidence="6">
    <location>
        <begin position="38"/>
        <end position="56"/>
    </location>
</feature>
<dbReference type="EMBL" id="JWZX01003407">
    <property type="protein sequence ID" value="KOO20869.1"/>
    <property type="molecule type" value="Genomic_DNA"/>
</dbReference>
<evidence type="ECO:0000256" key="4">
    <source>
        <dbReference type="ARBA" id="ARBA00022989"/>
    </source>
</evidence>
<feature type="transmembrane region" description="Helical" evidence="6">
    <location>
        <begin position="224"/>
        <end position="245"/>
    </location>
</feature>
<evidence type="ECO:0000256" key="1">
    <source>
        <dbReference type="ARBA" id="ARBA00004141"/>
    </source>
</evidence>
<feature type="transmembrane region" description="Helical" evidence="6">
    <location>
        <begin position="484"/>
        <end position="505"/>
    </location>
</feature>
<dbReference type="Proteomes" id="UP000037460">
    <property type="component" value="Unassembled WGS sequence"/>
</dbReference>
<dbReference type="Pfam" id="PF01566">
    <property type="entry name" value="Nramp"/>
    <property type="match status" value="1"/>
</dbReference>
<evidence type="ECO:0000256" key="2">
    <source>
        <dbReference type="ARBA" id="ARBA00022448"/>
    </source>
</evidence>
<reference evidence="8" key="1">
    <citation type="journal article" date="2015" name="PLoS Genet.">
        <title>Genome Sequence and Transcriptome Analyses of Chrysochromulina tobin: Metabolic Tools for Enhanced Algal Fitness in the Prominent Order Prymnesiales (Haptophyceae).</title>
        <authorList>
            <person name="Hovde B.T."/>
            <person name="Deodato C.R."/>
            <person name="Hunsperger H.M."/>
            <person name="Ryken S.A."/>
            <person name="Yost W."/>
            <person name="Jha R.K."/>
            <person name="Patterson J."/>
            <person name="Monnat R.J. Jr."/>
            <person name="Barlow S.B."/>
            <person name="Starkenburg S.R."/>
            <person name="Cattolico R.A."/>
        </authorList>
    </citation>
    <scope>NUCLEOTIDE SEQUENCE</scope>
    <source>
        <strain evidence="8">CCMP291</strain>
    </source>
</reference>
<feature type="transmembrane region" description="Helical" evidence="6">
    <location>
        <begin position="12"/>
        <end position="32"/>
    </location>
</feature>
<keyword evidence="8" id="KW-1185">Reference proteome</keyword>
<evidence type="ECO:0000256" key="5">
    <source>
        <dbReference type="ARBA" id="ARBA00023136"/>
    </source>
</evidence>
<feature type="transmembrane region" description="Helical" evidence="6">
    <location>
        <begin position="411"/>
        <end position="433"/>
    </location>
</feature>
<proteinExistence type="predicted"/>
<dbReference type="InterPro" id="IPR001046">
    <property type="entry name" value="NRAMP_fam"/>
</dbReference>
<evidence type="ECO:0000256" key="6">
    <source>
        <dbReference type="SAM" id="Phobius"/>
    </source>
</evidence>
<gene>
    <name evidence="7" type="ORF">Ctob_000135</name>
</gene>
<protein>
    <submittedName>
        <fullName evidence="7">Natural resistance-associated macrophage protein</fullName>
    </submittedName>
</protein>
<sequence>MKVTVPPALSDALMWTVLTASTIGPGTVAMCSKAGADFQGQLIWCVCIAASIAWVLQEGTARLTITTGRTLAESVRHRTQSRRAASGRCIFAMLCVIGNFAYECNNFAGTMAAVDMLMTPSTLLLNLSAVDCSPSDVNRTVGVFTSEPVSGGGVLAVRQAINLLLLPLTMATLASGGTKGISLLLSAVVGLMIVCFATALGSSGVHVNVLAGLVPLIPEGGSELALAVVGTTAIPINLLLGSSIARSSTVAAMRRGVGLASSLSGFISVLVLLVGTLVPSRPPCVAFKLEDVSHVLEALVGPAGRVMFAMGLFGAGISSALTIPLGTTLALEELFGLRREEAAKPVRGLAGADAAADATADVTTDAITDRPGVLSDLSGRLRWCRWGRHVFLATFLGLSLIPSLLQLPTISIIMTAQIVNGLLLPCVASALLLCLNDARSHMGSARPQPARLNALMFPCVGIALYLASVVLLKRLVTAQASTAMASAVPVAAVGLVLLASCVYVLRRDQPQMLRTVEFATVAAAVSSSPALA</sequence>
<keyword evidence="5 6" id="KW-0472">Membrane</keyword>
<feature type="transmembrane region" description="Helical" evidence="6">
    <location>
        <begin position="257"/>
        <end position="278"/>
    </location>
</feature>
<keyword evidence="3 6" id="KW-0812">Transmembrane</keyword>
<dbReference type="AlphaFoldDB" id="A0A0M0J2T5"/>
<evidence type="ECO:0000313" key="7">
    <source>
        <dbReference type="EMBL" id="KOO20869.1"/>
    </source>
</evidence>
<accession>A0A0M0J2T5</accession>
<dbReference type="GO" id="GO:0005886">
    <property type="term" value="C:plasma membrane"/>
    <property type="evidence" value="ECO:0007669"/>
    <property type="project" value="TreeGrafter"/>
</dbReference>
<dbReference type="GO" id="GO:0005384">
    <property type="term" value="F:manganese ion transmembrane transporter activity"/>
    <property type="evidence" value="ECO:0007669"/>
    <property type="project" value="TreeGrafter"/>
</dbReference>
<comment type="caution">
    <text evidence="7">The sequence shown here is derived from an EMBL/GenBank/DDBJ whole genome shotgun (WGS) entry which is preliminary data.</text>
</comment>
<feature type="transmembrane region" description="Helical" evidence="6">
    <location>
        <begin position="386"/>
        <end position="405"/>
    </location>
</feature>
<evidence type="ECO:0000256" key="3">
    <source>
        <dbReference type="ARBA" id="ARBA00022692"/>
    </source>
</evidence>
<dbReference type="GO" id="GO:0034755">
    <property type="term" value="P:iron ion transmembrane transport"/>
    <property type="evidence" value="ECO:0007669"/>
    <property type="project" value="TreeGrafter"/>
</dbReference>
<comment type="subcellular location">
    <subcellularLocation>
        <location evidence="1">Membrane</location>
        <topology evidence="1">Multi-pass membrane protein</topology>
    </subcellularLocation>
</comment>
<feature type="transmembrane region" description="Helical" evidence="6">
    <location>
        <begin position="181"/>
        <end position="204"/>
    </location>
</feature>